<organism evidence="5 6">
    <name type="scientific">Sphingomonas immobilis</name>
    <dbReference type="NCBI Taxonomy" id="3063997"/>
    <lineage>
        <taxon>Bacteria</taxon>
        <taxon>Pseudomonadati</taxon>
        <taxon>Pseudomonadota</taxon>
        <taxon>Alphaproteobacteria</taxon>
        <taxon>Sphingomonadales</taxon>
        <taxon>Sphingomonadaceae</taxon>
        <taxon>Sphingomonas</taxon>
    </lineage>
</organism>
<keyword evidence="3" id="KW-0804">Transcription</keyword>
<dbReference type="SUPFAM" id="SSF46689">
    <property type="entry name" value="Homeodomain-like"/>
    <property type="match status" value="1"/>
</dbReference>
<keyword evidence="1" id="KW-0805">Transcription regulation</keyword>
<proteinExistence type="predicted"/>
<dbReference type="PANTHER" id="PTHR30055">
    <property type="entry name" value="HTH-TYPE TRANSCRIPTIONAL REGULATOR RUTR"/>
    <property type="match status" value="1"/>
</dbReference>
<feature type="domain" description="HTH tetR-type" evidence="4">
    <location>
        <begin position="27"/>
        <end position="72"/>
    </location>
</feature>
<sequence length="239" mass="26925">MSESEMMIGRTPKAAGKGDLARSRIKATARALFARYGIDAVTIRDIAQHAGQRNGGSVNYYFGSKEDLIFEILDDVARLRDEQAARQLDALEASGKPITVRALLKAHFTPISDDGEEMRLFTMLQTYRRDAMHSQIPGRWDTSFRRCVDYFRTLLPHLDARLLSQRLYFLVPYIWTFMGTREHFTGQAQFWQTFWADPASIEGLFDTAEAILTCNPSPETLAAIAGSGEIAERYSSMPG</sequence>
<comment type="caution">
    <text evidence="5">The sequence shown here is derived from an EMBL/GenBank/DDBJ whole genome shotgun (WGS) entry which is preliminary data.</text>
</comment>
<evidence type="ECO:0000259" key="4">
    <source>
        <dbReference type="Pfam" id="PF00440"/>
    </source>
</evidence>
<keyword evidence="6" id="KW-1185">Reference proteome</keyword>
<evidence type="ECO:0000313" key="6">
    <source>
        <dbReference type="Proteomes" id="UP001176468"/>
    </source>
</evidence>
<evidence type="ECO:0000256" key="2">
    <source>
        <dbReference type="ARBA" id="ARBA00023125"/>
    </source>
</evidence>
<protein>
    <submittedName>
        <fullName evidence="5">TetR family transcriptional regulator</fullName>
    </submittedName>
</protein>
<name>A0ABT9A0U2_9SPHN</name>
<reference evidence="5" key="1">
    <citation type="submission" date="2023-07" db="EMBL/GenBank/DDBJ databases">
        <authorList>
            <person name="Kim M.K."/>
        </authorList>
    </citation>
    <scope>NUCLEOTIDE SEQUENCE</scope>
    <source>
        <strain evidence="5">CA1-15</strain>
    </source>
</reference>
<gene>
    <name evidence="5" type="ORF">Q5H94_11075</name>
</gene>
<dbReference type="InterPro" id="IPR009057">
    <property type="entry name" value="Homeodomain-like_sf"/>
</dbReference>
<keyword evidence="2" id="KW-0238">DNA-binding</keyword>
<dbReference type="InterPro" id="IPR001647">
    <property type="entry name" value="HTH_TetR"/>
</dbReference>
<evidence type="ECO:0000256" key="1">
    <source>
        <dbReference type="ARBA" id="ARBA00023015"/>
    </source>
</evidence>
<accession>A0ABT9A0U2</accession>
<evidence type="ECO:0000313" key="5">
    <source>
        <dbReference type="EMBL" id="MDO7842870.1"/>
    </source>
</evidence>
<evidence type="ECO:0000256" key="3">
    <source>
        <dbReference type="ARBA" id="ARBA00023163"/>
    </source>
</evidence>
<dbReference type="PANTHER" id="PTHR30055:SF234">
    <property type="entry name" value="HTH-TYPE TRANSCRIPTIONAL REGULATOR BETI"/>
    <property type="match status" value="1"/>
</dbReference>
<dbReference type="EMBL" id="JAUQSZ010000007">
    <property type="protein sequence ID" value="MDO7842870.1"/>
    <property type="molecule type" value="Genomic_DNA"/>
</dbReference>
<dbReference type="Pfam" id="PF00440">
    <property type="entry name" value="TetR_N"/>
    <property type="match status" value="1"/>
</dbReference>
<dbReference type="Proteomes" id="UP001176468">
    <property type="component" value="Unassembled WGS sequence"/>
</dbReference>
<dbReference type="InterPro" id="IPR050109">
    <property type="entry name" value="HTH-type_TetR-like_transc_reg"/>
</dbReference>
<dbReference type="Gene3D" id="1.10.357.10">
    <property type="entry name" value="Tetracycline Repressor, domain 2"/>
    <property type="match status" value="1"/>
</dbReference>